<dbReference type="InterPro" id="IPR006311">
    <property type="entry name" value="TAT_signal"/>
</dbReference>
<keyword evidence="3" id="KW-1185">Reference proteome</keyword>
<organism evidence="2 3">
    <name type="scientific">Rhizobium bangladeshense</name>
    <dbReference type="NCBI Taxonomy" id="1138189"/>
    <lineage>
        <taxon>Bacteria</taxon>
        <taxon>Pseudomonadati</taxon>
        <taxon>Pseudomonadota</taxon>
        <taxon>Alphaproteobacteria</taxon>
        <taxon>Hyphomicrobiales</taxon>
        <taxon>Rhizobiaceae</taxon>
        <taxon>Rhizobium/Agrobacterium group</taxon>
        <taxon>Rhizobium</taxon>
    </lineage>
</organism>
<gene>
    <name evidence="2" type="ORF">HJA87_15855</name>
</gene>
<sequence length="78" mass="8312">MNALQMRRINRRALLLGIGAATAVMSTRSLAGNPVTSDAVASLDAGDTVVPYHVNIPQDALDDLRARLSNVRLPEAET</sequence>
<reference evidence="2 3" key="1">
    <citation type="submission" date="2020-06" db="EMBL/GenBank/DDBJ databases">
        <title>Global-level population genomics: horizontal gene transfer, symbiosis and evolution in Rhizobia.</title>
        <authorList>
            <person name="Gai Y."/>
        </authorList>
    </citation>
    <scope>NUCLEOTIDE SEQUENCE [LARGE SCALE GENOMIC DNA]</scope>
    <source>
        <strain evidence="2 3">PLR6_1b</strain>
    </source>
</reference>
<dbReference type="EMBL" id="JABTXI010000005">
    <property type="protein sequence ID" value="MBY3591332.1"/>
    <property type="molecule type" value="Genomic_DNA"/>
</dbReference>
<feature type="signal peptide" evidence="1">
    <location>
        <begin position="1"/>
        <end position="31"/>
    </location>
</feature>
<accession>A0ABS7LIM2</accession>
<name>A0ABS7LIM2_9HYPH</name>
<evidence type="ECO:0000313" key="3">
    <source>
        <dbReference type="Proteomes" id="UP000720124"/>
    </source>
</evidence>
<keyword evidence="1" id="KW-0732">Signal</keyword>
<dbReference type="RefSeq" id="WP_222012296.1">
    <property type="nucleotide sequence ID" value="NZ_JABTXI010000005.1"/>
</dbReference>
<evidence type="ECO:0000313" key="2">
    <source>
        <dbReference type="EMBL" id="MBY3591332.1"/>
    </source>
</evidence>
<comment type="caution">
    <text evidence="2">The sequence shown here is derived from an EMBL/GenBank/DDBJ whole genome shotgun (WGS) entry which is preliminary data.</text>
</comment>
<feature type="chain" id="PRO_5045364994" evidence="1">
    <location>
        <begin position="32"/>
        <end position="78"/>
    </location>
</feature>
<protein>
    <submittedName>
        <fullName evidence="2">Uncharacterized protein</fullName>
    </submittedName>
</protein>
<dbReference type="PROSITE" id="PS51318">
    <property type="entry name" value="TAT"/>
    <property type="match status" value="1"/>
</dbReference>
<dbReference type="Proteomes" id="UP000720124">
    <property type="component" value="Unassembled WGS sequence"/>
</dbReference>
<evidence type="ECO:0000256" key="1">
    <source>
        <dbReference type="SAM" id="SignalP"/>
    </source>
</evidence>
<proteinExistence type="predicted"/>